<dbReference type="Proteomes" id="UP001198862">
    <property type="component" value="Unassembled WGS sequence"/>
</dbReference>
<protein>
    <submittedName>
        <fullName evidence="1">Uncharacterized protein</fullName>
    </submittedName>
</protein>
<keyword evidence="2" id="KW-1185">Reference proteome</keyword>
<name>A0ABS8L190_9HYPH</name>
<evidence type="ECO:0000313" key="1">
    <source>
        <dbReference type="EMBL" id="MCC8432112.1"/>
    </source>
</evidence>
<proteinExistence type="predicted"/>
<accession>A0ABS8L190</accession>
<reference evidence="1 2" key="1">
    <citation type="submission" date="2021-11" db="EMBL/GenBank/DDBJ databases">
        <authorList>
            <person name="Lee D.-H."/>
            <person name="Kim S.-B."/>
        </authorList>
    </citation>
    <scope>NUCLEOTIDE SEQUENCE [LARGE SCALE GENOMIC DNA]</scope>
    <source>
        <strain evidence="1 2">KCTC 52223</strain>
    </source>
</reference>
<dbReference type="EMBL" id="JAJISD010000013">
    <property type="protein sequence ID" value="MCC8432112.1"/>
    <property type="molecule type" value="Genomic_DNA"/>
</dbReference>
<gene>
    <name evidence="1" type="ORF">LJ725_24315</name>
</gene>
<dbReference type="RefSeq" id="WP_230553534.1">
    <property type="nucleotide sequence ID" value="NZ_JAJISD010000013.1"/>
</dbReference>
<organism evidence="1 2">
    <name type="scientific">Reyranella aquatilis</name>
    <dbReference type="NCBI Taxonomy" id="2035356"/>
    <lineage>
        <taxon>Bacteria</taxon>
        <taxon>Pseudomonadati</taxon>
        <taxon>Pseudomonadota</taxon>
        <taxon>Alphaproteobacteria</taxon>
        <taxon>Hyphomicrobiales</taxon>
        <taxon>Reyranellaceae</taxon>
        <taxon>Reyranella</taxon>
    </lineage>
</organism>
<evidence type="ECO:0000313" key="2">
    <source>
        <dbReference type="Proteomes" id="UP001198862"/>
    </source>
</evidence>
<comment type="caution">
    <text evidence="1">The sequence shown here is derived from an EMBL/GenBank/DDBJ whole genome shotgun (WGS) entry which is preliminary data.</text>
</comment>
<sequence>MSLQAGTLHMPAPAFVKPLTAPVVVFMEDPAAPVAIMLNAWRKWLPAAIADGTAMAHFRKYQTRIAGLSLKRIKRTTARCVALPPSLPALAAGWPPDEKVRMAVLALPWTTDTDAITREAAAFIGAVVNAAGREGQAAPHPAVSFKYRAFAIVVPTRPADCPAVIVPTHPGRAVFIIALDELTTELPRARALQKALAKPASTVRS</sequence>